<evidence type="ECO:0000256" key="1">
    <source>
        <dbReference type="ARBA" id="ARBA00007228"/>
    </source>
</evidence>
<dbReference type="SMART" id="SM00967">
    <property type="entry name" value="SpoU_sub_bind"/>
    <property type="match status" value="1"/>
</dbReference>
<evidence type="ECO:0000259" key="4">
    <source>
        <dbReference type="SMART" id="SM00967"/>
    </source>
</evidence>
<dbReference type="FunFam" id="3.40.1280.10:FF:000008">
    <property type="entry name" value="Group 3 RNA methyltransferase TrmH"/>
    <property type="match status" value="1"/>
</dbReference>
<dbReference type="EMBL" id="CP060696">
    <property type="protein sequence ID" value="QNO18179.1"/>
    <property type="molecule type" value="Genomic_DNA"/>
</dbReference>
<dbReference type="Pfam" id="PF00588">
    <property type="entry name" value="SpoU_methylase"/>
    <property type="match status" value="1"/>
</dbReference>
<dbReference type="AlphaFoldDB" id="A0A7G9WHL7"/>
<comment type="similarity">
    <text evidence="1">Belongs to the class IV-like SAM-binding methyltransferase superfamily. RNA methyltransferase TrmH family.</text>
</comment>
<dbReference type="GO" id="GO:0032259">
    <property type="term" value="P:methylation"/>
    <property type="evidence" value="ECO:0007669"/>
    <property type="project" value="UniProtKB-KW"/>
</dbReference>
<dbReference type="PANTHER" id="PTHR46429">
    <property type="entry name" value="23S RRNA (GUANOSINE-2'-O-)-METHYLTRANSFERASE RLMB"/>
    <property type="match status" value="1"/>
</dbReference>
<reference evidence="5 6" key="1">
    <citation type="submission" date="2020-08" db="EMBL/GenBank/DDBJ databases">
        <authorList>
            <person name="Ren C."/>
            <person name="Gu Y."/>
            <person name="Xu Y."/>
        </authorList>
    </citation>
    <scope>NUCLEOTIDE SEQUENCE [LARGE SCALE GENOMIC DNA]</scope>
    <source>
        <strain evidence="5 6">LBM18003</strain>
    </source>
</reference>
<evidence type="ECO:0000313" key="6">
    <source>
        <dbReference type="Proteomes" id="UP000516046"/>
    </source>
</evidence>
<dbReference type="GO" id="GO:0006396">
    <property type="term" value="P:RNA processing"/>
    <property type="evidence" value="ECO:0007669"/>
    <property type="project" value="InterPro"/>
</dbReference>
<dbReference type="PANTHER" id="PTHR46429:SF1">
    <property type="entry name" value="23S RRNA (GUANOSINE-2'-O-)-METHYLTRANSFERASE RLMB"/>
    <property type="match status" value="1"/>
</dbReference>
<dbReference type="InterPro" id="IPR029064">
    <property type="entry name" value="Ribosomal_eL30-like_sf"/>
</dbReference>
<dbReference type="Pfam" id="PF08032">
    <property type="entry name" value="SpoU_sub_bind"/>
    <property type="match status" value="1"/>
</dbReference>
<evidence type="ECO:0000313" key="5">
    <source>
        <dbReference type="EMBL" id="QNO18179.1"/>
    </source>
</evidence>
<gene>
    <name evidence="5" type="primary">rlmB</name>
    <name evidence="5" type="ORF">H6X83_00460</name>
</gene>
<keyword evidence="2 5" id="KW-0489">Methyltransferase</keyword>
<dbReference type="Proteomes" id="UP000516046">
    <property type="component" value="Chromosome"/>
</dbReference>
<dbReference type="SUPFAM" id="SSF55315">
    <property type="entry name" value="L30e-like"/>
    <property type="match status" value="1"/>
</dbReference>
<dbReference type="InterPro" id="IPR029028">
    <property type="entry name" value="Alpha/beta_knot_MTases"/>
</dbReference>
<dbReference type="GO" id="GO:0008173">
    <property type="term" value="F:RNA methyltransferase activity"/>
    <property type="evidence" value="ECO:0007669"/>
    <property type="project" value="InterPro"/>
</dbReference>
<dbReference type="Gene3D" id="3.30.1330.30">
    <property type="match status" value="1"/>
</dbReference>
<protein>
    <submittedName>
        <fullName evidence="5">23S rRNA (Guanosine(2251)-2'-O)-methyltransferase RlmB</fullName>
    </submittedName>
</protein>
<dbReference type="InterPro" id="IPR029026">
    <property type="entry name" value="tRNA_m1G_MTases_N"/>
</dbReference>
<keyword evidence="6" id="KW-1185">Reference proteome</keyword>
<dbReference type="InterPro" id="IPR004441">
    <property type="entry name" value="rRNA_MeTrfase_TrmH"/>
</dbReference>
<dbReference type="GO" id="GO:0003723">
    <property type="term" value="F:RNA binding"/>
    <property type="evidence" value="ECO:0007669"/>
    <property type="project" value="InterPro"/>
</dbReference>
<keyword evidence="3 5" id="KW-0808">Transferase</keyword>
<dbReference type="InterPro" id="IPR013123">
    <property type="entry name" value="SpoU_subst-bd"/>
</dbReference>
<evidence type="ECO:0000256" key="3">
    <source>
        <dbReference type="ARBA" id="ARBA00022679"/>
    </source>
</evidence>
<dbReference type="SUPFAM" id="SSF75217">
    <property type="entry name" value="alpha/beta knot"/>
    <property type="match status" value="1"/>
</dbReference>
<dbReference type="RefSeq" id="WP_212507243.1">
    <property type="nucleotide sequence ID" value="NZ_CP060696.1"/>
</dbReference>
<evidence type="ECO:0000256" key="2">
    <source>
        <dbReference type="ARBA" id="ARBA00022603"/>
    </source>
</evidence>
<feature type="domain" description="RNA 2-O ribose methyltransferase substrate binding" evidence="4">
    <location>
        <begin position="17"/>
        <end position="92"/>
    </location>
</feature>
<accession>A0A7G9WHL7</accession>
<dbReference type="CDD" id="cd18103">
    <property type="entry name" value="SpoU-like_RlmB"/>
    <property type="match status" value="1"/>
</dbReference>
<dbReference type="NCBIfam" id="TIGR00186">
    <property type="entry name" value="rRNA_methyl_3"/>
    <property type="match status" value="1"/>
</dbReference>
<dbReference type="Gene3D" id="3.40.1280.10">
    <property type="match status" value="1"/>
</dbReference>
<dbReference type="GO" id="GO:0005829">
    <property type="term" value="C:cytosol"/>
    <property type="evidence" value="ECO:0007669"/>
    <property type="project" value="TreeGrafter"/>
</dbReference>
<name>A0A7G9WHL7_9FIRM</name>
<proteinExistence type="inferred from homology"/>
<sequence>MKPNRNEQDDRVRGDDIIAGRNAAAEAFKSGRTLEALYIARGQHGGSIGALIARAKEAGVPVKEADPRKLDAMCGGAAHQGVVAVASVKEYANLDDVFALAKERGEAPFLIVADGLEDPHNLGAVLRVAECAGAHGVIIPKRRSVGLTYAVGKASAGAVEYVPVVRVNSLPAVLDELKDRGVWLYAADMDGEPWCGVDYAGPCAIVIGSEGFGVSRLVKEKCDFVISLPMKGKINSLNASVACGIVCYEVARQRAGIHSK</sequence>
<dbReference type="InterPro" id="IPR001537">
    <property type="entry name" value="SpoU_MeTrfase"/>
</dbReference>
<dbReference type="KEGG" id="caml:H6X83_00460"/>
<organism evidence="5 6">
    <name type="scientific">Caproicibacterium amylolyticum</name>
    <dbReference type="NCBI Taxonomy" id="2766537"/>
    <lineage>
        <taxon>Bacteria</taxon>
        <taxon>Bacillati</taxon>
        <taxon>Bacillota</taxon>
        <taxon>Clostridia</taxon>
        <taxon>Eubacteriales</taxon>
        <taxon>Oscillospiraceae</taxon>
        <taxon>Caproicibacterium</taxon>
    </lineage>
</organism>